<name>A0ACC1CQS0_9NEOP</name>
<dbReference type="Proteomes" id="UP000824533">
    <property type="component" value="Linkage Group LG18"/>
</dbReference>
<evidence type="ECO:0000313" key="1">
    <source>
        <dbReference type="EMBL" id="KAJ0173912.1"/>
    </source>
</evidence>
<gene>
    <name evidence="1" type="ORF">K1T71_010058</name>
</gene>
<keyword evidence="2" id="KW-1185">Reference proteome</keyword>
<protein>
    <submittedName>
        <fullName evidence="1">Uncharacterized protein</fullName>
    </submittedName>
</protein>
<dbReference type="EMBL" id="CM034404">
    <property type="protein sequence ID" value="KAJ0173912.1"/>
    <property type="molecule type" value="Genomic_DNA"/>
</dbReference>
<accession>A0ACC1CQS0</accession>
<evidence type="ECO:0000313" key="2">
    <source>
        <dbReference type="Proteomes" id="UP000824533"/>
    </source>
</evidence>
<comment type="caution">
    <text evidence="1">The sequence shown here is derived from an EMBL/GenBank/DDBJ whole genome shotgun (WGS) entry which is preliminary data.</text>
</comment>
<organism evidence="1 2">
    <name type="scientific">Dendrolimus kikuchii</name>
    <dbReference type="NCBI Taxonomy" id="765133"/>
    <lineage>
        <taxon>Eukaryota</taxon>
        <taxon>Metazoa</taxon>
        <taxon>Ecdysozoa</taxon>
        <taxon>Arthropoda</taxon>
        <taxon>Hexapoda</taxon>
        <taxon>Insecta</taxon>
        <taxon>Pterygota</taxon>
        <taxon>Neoptera</taxon>
        <taxon>Endopterygota</taxon>
        <taxon>Lepidoptera</taxon>
        <taxon>Glossata</taxon>
        <taxon>Ditrysia</taxon>
        <taxon>Bombycoidea</taxon>
        <taxon>Lasiocampidae</taxon>
        <taxon>Dendrolimus</taxon>
    </lineage>
</organism>
<reference evidence="1 2" key="1">
    <citation type="journal article" date="2021" name="Front. Genet.">
        <title>Chromosome-Level Genome Assembly Reveals Significant Gene Expansion in the Toll and IMD Signaling Pathways of Dendrolimus kikuchii.</title>
        <authorList>
            <person name="Zhou J."/>
            <person name="Wu P."/>
            <person name="Xiong Z."/>
            <person name="Liu N."/>
            <person name="Zhao N."/>
            <person name="Ji M."/>
            <person name="Qiu Y."/>
            <person name="Yang B."/>
        </authorList>
    </citation>
    <scope>NUCLEOTIDE SEQUENCE [LARGE SCALE GENOMIC DNA]</scope>
    <source>
        <strain evidence="1">Ann1</strain>
    </source>
</reference>
<sequence>MSDNELVWAPSSDMAEPSTDMEELPFDVAASSDPLAADFQHDGGPEKIVQIDKTKFGKGKYKKGQYNEAHWVLGLIEEGQRTFVWKCVQKI</sequence>
<proteinExistence type="predicted"/>